<protein>
    <submittedName>
        <fullName evidence="4">Uncharacterized protein</fullName>
    </submittedName>
</protein>
<dbReference type="EMBL" id="PGCI01000397">
    <property type="protein sequence ID" value="PLW27658.1"/>
    <property type="molecule type" value="Genomic_DNA"/>
</dbReference>
<comment type="caution">
    <text evidence="4">The sequence shown here is derived from an EMBL/GenBank/DDBJ whole genome shotgun (WGS) entry which is preliminary data.</text>
</comment>
<dbReference type="EMBL" id="PGCI01001436">
    <property type="protein sequence ID" value="PLW04929.1"/>
    <property type="molecule type" value="Genomic_DNA"/>
</dbReference>
<evidence type="ECO:0000313" key="4">
    <source>
        <dbReference type="EMBL" id="PLW28084.1"/>
    </source>
</evidence>
<dbReference type="Proteomes" id="UP000235392">
    <property type="component" value="Unassembled WGS sequence"/>
</dbReference>
<dbReference type="EMBL" id="PGCJ01001074">
    <property type="protein sequence ID" value="PLW10099.1"/>
    <property type="molecule type" value="Genomic_DNA"/>
</dbReference>
<reference evidence="5 6" key="1">
    <citation type="submission" date="2017-11" db="EMBL/GenBank/DDBJ databases">
        <title>De novo assembly and phasing of dikaryotic genomes from two isolates of Puccinia coronata f. sp. avenae, the causal agent of oat crown rust.</title>
        <authorList>
            <person name="Miller M.E."/>
            <person name="Zhang Y."/>
            <person name="Omidvar V."/>
            <person name="Sperschneider J."/>
            <person name="Schwessinger B."/>
            <person name="Raley C."/>
            <person name="Palmer J.M."/>
            <person name="Garnica D."/>
            <person name="Upadhyaya N."/>
            <person name="Rathjen J."/>
            <person name="Taylor J.M."/>
            <person name="Park R.F."/>
            <person name="Dodds P.N."/>
            <person name="Hirsch C.D."/>
            <person name="Kianian S.F."/>
            <person name="Figueroa M."/>
        </authorList>
    </citation>
    <scope>NUCLEOTIDE SEQUENCE [LARGE SCALE GENOMIC DNA]</scope>
    <source>
        <strain evidence="4">12NC29</strain>
        <strain evidence="1">12SD80</strain>
    </source>
</reference>
<name>A0A2N5TRG7_9BASI</name>
<evidence type="ECO:0000313" key="6">
    <source>
        <dbReference type="Proteomes" id="UP000235392"/>
    </source>
</evidence>
<evidence type="ECO:0000313" key="2">
    <source>
        <dbReference type="EMBL" id="PLW10099.1"/>
    </source>
</evidence>
<keyword evidence="5" id="KW-1185">Reference proteome</keyword>
<evidence type="ECO:0000313" key="5">
    <source>
        <dbReference type="Proteomes" id="UP000235388"/>
    </source>
</evidence>
<organism evidence="4 5">
    <name type="scientific">Puccinia coronata f. sp. avenae</name>
    <dbReference type="NCBI Taxonomy" id="200324"/>
    <lineage>
        <taxon>Eukaryota</taxon>
        <taxon>Fungi</taxon>
        <taxon>Dikarya</taxon>
        <taxon>Basidiomycota</taxon>
        <taxon>Pucciniomycotina</taxon>
        <taxon>Pucciniomycetes</taxon>
        <taxon>Pucciniales</taxon>
        <taxon>Pucciniaceae</taxon>
        <taxon>Puccinia</taxon>
    </lineage>
</organism>
<evidence type="ECO:0000313" key="1">
    <source>
        <dbReference type="EMBL" id="PLW04929.1"/>
    </source>
</evidence>
<dbReference type="Proteomes" id="UP000235388">
    <property type="component" value="Unassembled WGS sequence"/>
</dbReference>
<dbReference type="AlphaFoldDB" id="A0A2N5TRG7"/>
<accession>A0A2N5TRG7</accession>
<sequence>MAGPDRPPAHTLCFKYAPKYKDWIKNSAAERVSVDGCTELTGAFGSGEPVKAP</sequence>
<evidence type="ECO:0000313" key="3">
    <source>
        <dbReference type="EMBL" id="PLW27658.1"/>
    </source>
</evidence>
<proteinExistence type="predicted"/>
<dbReference type="EMBL" id="PGCJ01000458">
    <property type="protein sequence ID" value="PLW28084.1"/>
    <property type="molecule type" value="Genomic_DNA"/>
</dbReference>
<gene>
    <name evidence="2" type="ORF">PCANC_20520</name>
    <name evidence="4" type="ORF">PCANC_20771</name>
    <name evidence="3" type="ORF">PCASD_19150</name>
    <name evidence="1" type="ORF">PCASD_24965</name>
</gene>